<sequence>MGKMIFQDREDMSYLAGLVDGEGCFYLATVTSGKGFKSYQPRIIVTNTNKDVMDWLKDTFGGYITSNKPRDIMHKKAYQWTITGNRALMLANWLEPLLIIKRKEVAKLYINGSG</sequence>
<organism evidence="2">
    <name type="scientific">viral metagenome</name>
    <dbReference type="NCBI Taxonomy" id="1070528"/>
    <lineage>
        <taxon>unclassified sequences</taxon>
        <taxon>metagenomes</taxon>
        <taxon>organismal metagenomes</taxon>
    </lineage>
</organism>
<accession>A0A6M3JR62</accession>
<dbReference type="AlphaFoldDB" id="A0A6M3JR62"/>
<keyword evidence="2" id="KW-0540">Nuclease</keyword>
<dbReference type="InterPro" id="IPR027434">
    <property type="entry name" value="Homing_endonucl"/>
</dbReference>
<dbReference type="SUPFAM" id="SSF55608">
    <property type="entry name" value="Homing endonucleases"/>
    <property type="match status" value="1"/>
</dbReference>
<reference evidence="2" key="1">
    <citation type="submission" date="2020-03" db="EMBL/GenBank/DDBJ databases">
        <title>The deep terrestrial virosphere.</title>
        <authorList>
            <person name="Holmfeldt K."/>
            <person name="Nilsson E."/>
            <person name="Simone D."/>
            <person name="Lopez-Fernandez M."/>
            <person name="Wu X."/>
            <person name="de Brujin I."/>
            <person name="Lundin D."/>
            <person name="Andersson A."/>
            <person name="Bertilsson S."/>
            <person name="Dopson M."/>
        </authorList>
    </citation>
    <scope>NUCLEOTIDE SEQUENCE</scope>
    <source>
        <strain evidence="2">MM415A03042</strain>
    </source>
</reference>
<dbReference type="Gene3D" id="3.10.28.10">
    <property type="entry name" value="Homing endonucleases"/>
    <property type="match status" value="1"/>
</dbReference>
<keyword evidence="2" id="KW-0378">Hydrolase</keyword>
<dbReference type="Pfam" id="PF00961">
    <property type="entry name" value="LAGLIDADG_1"/>
    <property type="match status" value="1"/>
</dbReference>
<dbReference type="InterPro" id="IPR004860">
    <property type="entry name" value="LAGLIDADG_dom"/>
</dbReference>
<dbReference type="GO" id="GO:0004519">
    <property type="term" value="F:endonuclease activity"/>
    <property type="evidence" value="ECO:0007669"/>
    <property type="project" value="UniProtKB-KW"/>
</dbReference>
<evidence type="ECO:0000313" key="2">
    <source>
        <dbReference type="EMBL" id="QJA71778.1"/>
    </source>
</evidence>
<feature type="domain" description="Homing endonuclease LAGLIDADG" evidence="1">
    <location>
        <begin position="15"/>
        <end position="87"/>
    </location>
</feature>
<name>A0A6M3JR62_9ZZZZ</name>
<evidence type="ECO:0000259" key="1">
    <source>
        <dbReference type="Pfam" id="PF00961"/>
    </source>
</evidence>
<dbReference type="EMBL" id="MT141899">
    <property type="protein sequence ID" value="QJA71778.1"/>
    <property type="molecule type" value="Genomic_DNA"/>
</dbReference>
<protein>
    <submittedName>
        <fullName evidence="2">Putative homing endonuclease</fullName>
    </submittedName>
</protein>
<keyword evidence="2" id="KW-0255">Endonuclease</keyword>
<proteinExistence type="predicted"/>
<gene>
    <name evidence="2" type="ORF">MM415A03042_0002</name>
</gene>